<comment type="subcellular location">
    <subcellularLocation>
        <location evidence="1">Membrane</location>
        <topology evidence="1">Multi-pass membrane protein</topology>
    </subcellularLocation>
</comment>
<feature type="transmembrane region" description="Helical" evidence="7">
    <location>
        <begin position="130"/>
        <end position="149"/>
    </location>
</feature>
<feature type="transmembrane region" description="Helical" evidence="7">
    <location>
        <begin position="161"/>
        <end position="180"/>
    </location>
</feature>
<evidence type="ECO:0000256" key="6">
    <source>
        <dbReference type="ARBA" id="ARBA00023136"/>
    </source>
</evidence>
<feature type="transmembrane region" description="Helical" evidence="7">
    <location>
        <begin position="252"/>
        <end position="270"/>
    </location>
</feature>
<dbReference type="GO" id="GO:0055085">
    <property type="term" value="P:transmembrane transport"/>
    <property type="evidence" value="ECO:0007669"/>
    <property type="project" value="InterPro"/>
</dbReference>
<evidence type="ECO:0000256" key="2">
    <source>
        <dbReference type="ARBA" id="ARBA00022448"/>
    </source>
</evidence>
<reference evidence="8" key="1">
    <citation type="submission" date="2024-06" db="EMBL/GenBank/DDBJ databases">
        <title>Methylostella associata gen. nov., sp. nov., a novel Ancalomicrobiaceae-affiliated facultatively methylotrophic bacteria that feed on methanotrophs of the genus Methylococcus.</title>
        <authorList>
            <person name="Saltykova V."/>
            <person name="Danilova O.V."/>
            <person name="Oshkin I.Y."/>
            <person name="Belova S.E."/>
            <person name="Pimenov N.V."/>
            <person name="Dedysh S.N."/>
        </authorList>
    </citation>
    <scope>NUCLEOTIDE SEQUENCE</scope>
    <source>
        <strain evidence="8">S20</strain>
    </source>
</reference>
<keyword evidence="5 7" id="KW-1133">Transmembrane helix</keyword>
<dbReference type="InterPro" id="IPR004776">
    <property type="entry name" value="Mem_transp_PIN-like"/>
</dbReference>
<evidence type="ECO:0000256" key="4">
    <source>
        <dbReference type="ARBA" id="ARBA00022692"/>
    </source>
</evidence>
<dbReference type="PANTHER" id="PTHR36838:SF3">
    <property type="entry name" value="TRANSPORTER AUXIN EFFLUX CARRIER EC FAMILY"/>
    <property type="match status" value="1"/>
</dbReference>
<evidence type="ECO:0000256" key="1">
    <source>
        <dbReference type="ARBA" id="ARBA00004141"/>
    </source>
</evidence>
<dbReference type="RefSeq" id="WP_407051145.1">
    <property type="nucleotide sequence ID" value="NZ_CP158568.1"/>
</dbReference>
<evidence type="ECO:0000256" key="5">
    <source>
        <dbReference type="ARBA" id="ARBA00022989"/>
    </source>
</evidence>
<keyword evidence="4 7" id="KW-0812">Transmembrane</keyword>
<evidence type="ECO:0000256" key="3">
    <source>
        <dbReference type="ARBA" id="ARBA00022475"/>
    </source>
</evidence>
<keyword evidence="3" id="KW-1003">Cell membrane</keyword>
<dbReference type="GO" id="GO:0016020">
    <property type="term" value="C:membrane"/>
    <property type="evidence" value="ECO:0007669"/>
    <property type="project" value="UniProtKB-SubCell"/>
</dbReference>
<dbReference type="AlphaFoldDB" id="A0AAU7XE62"/>
<dbReference type="EMBL" id="CP158568">
    <property type="protein sequence ID" value="XBY46048.1"/>
    <property type="molecule type" value="Genomic_DNA"/>
</dbReference>
<dbReference type="Pfam" id="PF03547">
    <property type="entry name" value="Mem_trans"/>
    <property type="match status" value="2"/>
</dbReference>
<proteinExistence type="predicted"/>
<organism evidence="8">
    <name type="scientific">Methyloraptor flagellatus</name>
    <dbReference type="NCBI Taxonomy" id="3162530"/>
    <lineage>
        <taxon>Bacteria</taxon>
        <taxon>Pseudomonadati</taxon>
        <taxon>Pseudomonadota</taxon>
        <taxon>Alphaproteobacteria</taxon>
        <taxon>Hyphomicrobiales</taxon>
        <taxon>Ancalomicrobiaceae</taxon>
        <taxon>Methyloraptor</taxon>
    </lineage>
</organism>
<sequence>MLAALVVLAPVFGLLAVGWAAARFHIVDEAGTRGLVKVVGTLAVPALLFRALAHETGGGGLPTIAIVYFVACALLLLIAHVYARRVLGLGLSEAGVFGMGAVYSNSSLIGVPVVHALFGDRGVVEITEIIAVHSLILIPAATLLVAAGVGGERVRLRPTLVAAFGNPMTLALIAGFAVRMSGLALPGPVDQVIAALATAASPLALVALGALVYRLEWPEAAGPPLAAAALKLVVHPVLVFALAWAADLPREAVAVATITAALPPGVNVYVMASQFGRYAEEAACAFAVATTASLFTITAVVMAFA</sequence>
<evidence type="ECO:0000313" key="8">
    <source>
        <dbReference type="EMBL" id="XBY46048.1"/>
    </source>
</evidence>
<dbReference type="KEGG" id="mflg:ABS361_07390"/>
<feature type="transmembrane region" description="Helical" evidence="7">
    <location>
        <begin position="282"/>
        <end position="304"/>
    </location>
</feature>
<accession>A0AAU7XE62</accession>
<keyword evidence="2" id="KW-0813">Transport</keyword>
<feature type="transmembrane region" description="Helical" evidence="7">
    <location>
        <begin position="225"/>
        <end position="246"/>
    </location>
</feature>
<keyword evidence="6 7" id="KW-0472">Membrane</keyword>
<feature type="transmembrane region" description="Helical" evidence="7">
    <location>
        <begin position="95"/>
        <end position="118"/>
    </location>
</feature>
<protein>
    <submittedName>
        <fullName evidence="8">AEC family transporter</fullName>
    </submittedName>
</protein>
<feature type="transmembrane region" description="Helical" evidence="7">
    <location>
        <begin position="192"/>
        <end position="213"/>
    </location>
</feature>
<gene>
    <name evidence="8" type="ORF">ABS361_07390</name>
</gene>
<dbReference type="PANTHER" id="PTHR36838">
    <property type="entry name" value="AUXIN EFFLUX CARRIER FAMILY PROTEIN"/>
    <property type="match status" value="1"/>
</dbReference>
<name>A0AAU7XE62_9HYPH</name>
<feature type="transmembrane region" description="Helical" evidence="7">
    <location>
        <begin position="64"/>
        <end position="83"/>
    </location>
</feature>
<evidence type="ECO:0000256" key="7">
    <source>
        <dbReference type="SAM" id="Phobius"/>
    </source>
</evidence>